<name>A0A087T8N9_STEMI</name>
<gene>
    <name evidence="1" type="ORF">X975_00915</name>
</gene>
<dbReference type="EMBL" id="KK113971">
    <property type="protein sequence ID" value="KFM61478.1"/>
    <property type="molecule type" value="Genomic_DNA"/>
</dbReference>
<evidence type="ECO:0000313" key="1">
    <source>
        <dbReference type="EMBL" id="KFM61478.1"/>
    </source>
</evidence>
<proteinExistence type="predicted"/>
<dbReference type="Proteomes" id="UP000054359">
    <property type="component" value="Unassembled WGS sequence"/>
</dbReference>
<organism evidence="1 2">
    <name type="scientific">Stegodyphus mimosarum</name>
    <name type="common">African social velvet spider</name>
    <dbReference type="NCBI Taxonomy" id="407821"/>
    <lineage>
        <taxon>Eukaryota</taxon>
        <taxon>Metazoa</taxon>
        <taxon>Ecdysozoa</taxon>
        <taxon>Arthropoda</taxon>
        <taxon>Chelicerata</taxon>
        <taxon>Arachnida</taxon>
        <taxon>Araneae</taxon>
        <taxon>Araneomorphae</taxon>
        <taxon>Entelegynae</taxon>
        <taxon>Eresoidea</taxon>
        <taxon>Eresidae</taxon>
        <taxon>Stegodyphus</taxon>
    </lineage>
</organism>
<sequence>MFGPFKIKENDGSYQELELIMRKLSFVNSIITESKRIGIWTYGQPTGKIKFEAG</sequence>
<evidence type="ECO:0000313" key="2">
    <source>
        <dbReference type="Proteomes" id="UP000054359"/>
    </source>
</evidence>
<reference evidence="1 2" key="1">
    <citation type="submission" date="2013-11" db="EMBL/GenBank/DDBJ databases">
        <title>Genome sequencing of Stegodyphus mimosarum.</title>
        <authorList>
            <person name="Bechsgaard J."/>
        </authorList>
    </citation>
    <scope>NUCLEOTIDE SEQUENCE [LARGE SCALE GENOMIC DNA]</scope>
</reference>
<feature type="non-terminal residue" evidence="1">
    <location>
        <position position="54"/>
    </location>
</feature>
<accession>A0A087T8N9</accession>
<dbReference type="AlphaFoldDB" id="A0A087T8N9"/>
<protein>
    <submittedName>
        <fullName evidence="1">Uncharacterized protein</fullName>
    </submittedName>
</protein>
<keyword evidence="2" id="KW-1185">Reference proteome</keyword>